<dbReference type="PRINTS" id="PR01262">
    <property type="entry name" value="INNEXIN"/>
</dbReference>
<dbReference type="OMA" id="CTSGERE"/>
<dbReference type="EMBL" id="AMQM01005079">
    <property type="status" value="NOT_ANNOTATED_CDS"/>
    <property type="molecule type" value="Genomic_DNA"/>
</dbReference>
<feature type="transmembrane region" description="Helical" evidence="9">
    <location>
        <begin position="27"/>
        <end position="49"/>
    </location>
</feature>
<evidence type="ECO:0000256" key="6">
    <source>
        <dbReference type="ARBA" id="ARBA00023065"/>
    </source>
</evidence>
<protein>
    <recommendedName>
        <fullName evidence="9">Innexin</fullName>
    </recommendedName>
</protein>
<reference evidence="13" key="1">
    <citation type="submission" date="2012-12" db="EMBL/GenBank/DDBJ databases">
        <authorList>
            <person name="Hellsten U."/>
            <person name="Grimwood J."/>
            <person name="Chapman J.A."/>
            <person name="Shapiro H."/>
            <person name="Aerts A."/>
            <person name="Otillar R.P."/>
            <person name="Terry A.Y."/>
            <person name="Boore J.L."/>
            <person name="Simakov O."/>
            <person name="Marletaz F."/>
            <person name="Cho S.-J."/>
            <person name="Edsinger-Gonzales E."/>
            <person name="Havlak P."/>
            <person name="Kuo D.-H."/>
            <person name="Larsson T."/>
            <person name="Lv J."/>
            <person name="Arendt D."/>
            <person name="Savage R."/>
            <person name="Osoegawa K."/>
            <person name="de Jong P."/>
            <person name="Lindberg D.R."/>
            <person name="Seaver E.C."/>
            <person name="Weisblat D.A."/>
            <person name="Putnam N.H."/>
            <person name="Grigoriev I.V."/>
            <person name="Rokhsar D.S."/>
        </authorList>
    </citation>
    <scope>NUCLEOTIDE SEQUENCE</scope>
</reference>
<dbReference type="FunCoup" id="T1ED09">
    <property type="interactions" value="74"/>
</dbReference>
<dbReference type="PANTHER" id="PTHR11893:SF36">
    <property type="entry name" value="INNEXIN-5"/>
    <property type="match status" value="1"/>
</dbReference>
<dbReference type="InterPro" id="IPR000990">
    <property type="entry name" value="Innexin"/>
</dbReference>
<gene>
    <name evidence="12" type="primary">20194461</name>
    <name evidence="9" type="synonym">inx</name>
    <name evidence="11" type="ORF">HELRODRAFT_100634</name>
</gene>
<feature type="region of interest" description="Disordered" evidence="10">
    <location>
        <begin position="337"/>
        <end position="357"/>
    </location>
</feature>
<dbReference type="GO" id="GO:0005886">
    <property type="term" value="C:plasma membrane"/>
    <property type="evidence" value="ECO:0007669"/>
    <property type="project" value="UniProtKB-SubCell"/>
</dbReference>
<evidence type="ECO:0000256" key="1">
    <source>
        <dbReference type="ARBA" id="ARBA00004651"/>
    </source>
</evidence>
<keyword evidence="13" id="KW-1185">Reference proteome</keyword>
<dbReference type="Pfam" id="PF00876">
    <property type="entry name" value="Innexin"/>
    <property type="match status" value="1"/>
</dbReference>
<dbReference type="Proteomes" id="UP000015101">
    <property type="component" value="Unassembled WGS sequence"/>
</dbReference>
<keyword evidence="4 9" id="KW-0812">Transmembrane</keyword>
<comment type="subcellular location">
    <subcellularLocation>
        <location evidence="1 9">Cell membrane</location>
        <topology evidence="1 9">Multi-pass membrane protein</topology>
    </subcellularLocation>
</comment>
<comment type="similarity">
    <text evidence="9">Belongs to the pannexin family.</text>
</comment>
<evidence type="ECO:0000256" key="4">
    <source>
        <dbReference type="ARBA" id="ARBA00022692"/>
    </source>
</evidence>
<name>T1ED09_HELRO</name>
<evidence type="ECO:0000313" key="13">
    <source>
        <dbReference type="Proteomes" id="UP000015101"/>
    </source>
</evidence>
<dbReference type="GO" id="GO:0034220">
    <property type="term" value="P:monoatomic ion transmembrane transport"/>
    <property type="evidence" value="ECO:0007669"/>
    <property type="project" value="UniProtKB-KW"/>
</dbReference>
<evidence type="ECO:0000256" key="10">
    <source>
        <dbReference type="SAM" id="MobiDB-lite"/>
    </source>
</evidence>
<keyword evidence="7 9" id="KW-0472">Membrane</keyword>
<dbReference type="OrthoDB" id="5867527at2759"/>
<organism evidence="12 13">
    <name type="scientific">Helobdella robusta</name>
    <name type="common">Californian leech</name>
    <dbReference type="NCBI Taxonomy" id="6412"/>
    <lineage>
        <taxon>Eukaryota</taxon>
        <taxon>Metazoa</taxon>
        <taxon>Spiralia</taxon>
        <taxon>Lophotrochozoa</taxon>
        <taxon>Annelida</taxon>
        <taxon>Clitellata</taxon>
        <taxon>Hirudinea</taxon>
        <taxon>Rhynchobdellida</taxon>
        <taxon>Glossiphoniidae</taxon>
        <taxon>Helobdella</taxon>
    </lineage>
</organism>
<comment type="function">
    <text evidence="9">Structural component of the gap junctions.</text>
</comment>
<keyword evidence="2 9" id="KW-0813">Transport</keyword>
<feature type="compositionally biased region" description="Basic residues" evidence="10">
    <location>
        <begin position="478"/>
        <end position="488"/>
    </location>
</feature>
<evidence type="ECO:0000313" key="11">
    <source>
        <dbReference type="EMBL" id="ESO01359.1"/>
    </source>
</evidence>
<evidence type="ECO:0000256" key="5">
    <source>
        <dbReference type="ARBA" id="ARBA00022989"/>
    </source>
</evidence>
<feature type="compositionally biased region" description="Basic residues" evidence="10">
    <location>
        <begin position="448"/>
        <end position="463"/>
    </location>
</feature>
<feature type="transmembrane region" description="Helical" evidence="9">
    <location>
        <begin position="201"/>
        <end position="224"/>
    </location>
</feature>
<feature type="transmembrane region" description="Helical" evidence="9">
    <location>
        <begin position="101"/>
        <end position="123"/>
    </location>
</feature>
<evidence type="ECO:0000256" key="7">
    <source>
        <dbReference type="ARBA" id="ARBA00023136"/>
    </source>
</evidence>
<feature type="transmembrane region" description="Helical" evidence="9">
    <location>
        <begin position="286"/>
        <end position="309"/>
    </location>
</feature>
<keyword evidence="3" id="KW-1003">Cell membrane</keyword>
<sequence>MDAILDFFGMSKLITSRRGDDDRVDRLNRNVTVVMLIFFAIIVTTKTFVGDPIYCFSPGEFDSTQPDYANSYCWIRNTYSFSNDHQNKDFDKIKDQNRVTYYQWVPLILLVQAFFFYVPHVLWKNCSGKSGLDLNSIVVAGESFLATETAEVRDKTVSYMISQMDRYLAEAKKNYYHEPTISFKQLFACCSCFHGCYLFSFYLFVKFLFLLNAICQFICLNLLFGSDYYSFGVEIIKTSMNDQYGAVGSRQFPRMTMCDLKIRRVVNIHDYKIQCVLPINHFNEKIFLMLWFWFLIMILVTALSLLSWLKRMYPRSKLFTYTYRHLKYAAVASNDQGLDDDTDDDNESDDDDDDDEGTFRKQVKQFVDYLNRDGVFVVKLLAINADTITASDFVYALFTNFRNKNVIKTANKKSERAELHGTSRKRHLCCTSGEREEEDEGDEVDTKPKRKPRRDASKKRRGFFGKGSYVNDDDGIPMKKKGLGKKGR</sequence>
<dbReference type="GeneID" id="20194461"/>
<dbReference type="GO" id="GO:0005921">
    <property type="term" value="C:gap junction"/>
    <property type="evidence" value="ECO:0007669"/>
    <property type="project" value="UniProtKB-UniRule"/>
</dbReference>
<dbReference type="CTD" id="20194461"/>
<evidence type="ECO:0000313" key="12">
    <source>
        <dbReference type="EnsemblMetazoa" id="HelroP100634"/>
    </source>
</evidence>
<dbReference type="PROSITE" id="PS51013">
    <property type="entry name" value="PANNEXIN"/>
    <property type="match status" value="1"/>
</dbReference>
<reference evidence="11 13" key="2">
    <citation type="journal article" date="2013" name="Nature">
        <title>Insights into bilaterian evolution from three spiralian genomes.</title>
        <authorList>
            <person name="Simakov O."/>
            <person name="Marletaz F."/>
            <person name="Cho S.J."/>
            <person name="Edsinger-Gonzales E."/>
            <person name="Havlak P."/>
            <person name="Hellsten U."/>
            <person name="Kuo D.H."/>
            <person name="Larsson T."/>
            <person name="Lv J."/>
            <person name="Arendt D."/>
            <person name="Savage R."/>
            <person name="Osoegawa K."/>
            <person name="de Jong P."/>
            <person name="Grimwood J."/>
            <person name="Chapman J.A."/>
            <person name="Shapiro H."/>
            <person name="Aerts A."/>
            <person name="Otillar R.P."/>
            <person name="Terry A.Y."/>
            <person name="Boore J.L."/>
            <person name="Grigoriev I.V."/>
            <person name="Lindberg D.R."/>
            <person name="Seaver E.C."/>
            <person name="Weisblat D.A."/>
            <person name="Putnam N.H."/>
            <person name="Rokhsar D.S."/>
        </authorList>
    </citation>
    <scope>NUCLEOTIDE SEQUENCE</scope>
</reference>
<evidence type="ECO:0000256" key="8">
    <source>
        <dbReference type="ARBA" id="ARBA00023303"/>
    </source>
</evidence>
<dbReference type="InParanoid" id="T1ED09"/>
<evidence type="ECO:0000256" key="3">
    <source>
        <dbReference type="ARBA" id="ARBA00022475"/>
    </source>
</evidence>
<dbReference type="EMBL" id="KB096785">
    <property type="protein sequence ID" value="ESO01359.1"/>
    <property type="molecule type" value="Genomic_DNA"/>
</dbReference>
<reference evidence="12" key="3">
    <citation type="submission" date="2015-06" db="UniProtKB">
        <authorList>
            <consortium name="EnsemblMetazoa"/>
        </authorList>
    </citation>
    <scope>IDENTIFICATION</scope>
</reference>
<evidence type="ECO:0000256" key="2">
    <source>
        <dbReference type="ARBA" id="ARBA00022448"/>
    </source>
</evidence>
<accession>T1ED09</accession>
<dbReference type="RefSeq" id="XP_009020595.1">
    <property type="nucleotide sequence ID" value="XM_009022347.1"/>
</dbReference>
<evidence type="ECO:0000256" key="9">
    <source>
        <dbReference type="RuleBase" id="RU010713"/>
    </source>
</evidence>
<dbReference type="HOGENOM" id="CLU_035763_0_1_1"/>
<keyword evidence="8 9" id="KW-0407">Ion channel</keyword>
<keyword evidence="6 9" id="KW-0406">Ion transport</keyword>
<dbReference type="PANTHER" id="PTHR11893">
    <property type="entry name" value="INNEXIN"/>
    <property type="match status" value="1"/>
</dbReference>
<keyword evidence="5 9" id="KW-1133">Transmembrane helix</keyword>
<dbReference type="EnsemblMetazoa" id="HelroT100634">
    <property type="protein sequence ID" value="HelroP100634"/>
    <property type="gene ID" value="HelroG100634"/>
</dbReference>
<dbReference type="KEGG" id="hro:HELRODRAFT_100634"/>
<dbReference type="AlphaFoldDB" id="T1ED09"/>
<proteinExistence type="inferred from homology"/>
<feature type="region of interest" description="Disordered" evidence="10">
    <location>
        <begin position="414"/>
        <end position="488"/>
    </location>
</feature>
<feature type="compositionally biased region" description="Acidic residues" evidence="10">
    <location>
        <begin position="337"/>
        <end position="356"/>
    </location>
</feature>